<sequence>MPLNPTRSAAFALVSAVLERHRALDEALDALPARIEPRDRAAAHRIAAAVLRRLGSIDAVLEPYLRREPSPPALQALRIGAAELLLLGTPPHAAVGNAVALAPKPFAGLVNAVLRKVATEGPAALEGLDAARLDTPPWLWSAWHAAYGPKVRAIAEAHTRPAPLDLSLAPGAAAPEGAELLPNGTARLPAGTRITEIPGFADGGFWAQDAAASLPARLLAPRPGQRVADLCAAPGGKTAQLVGMGAAVTAVEKEAARANRLRENLARLKMEAEVVVADVMPWAAERRGGFDSVLLDAPCTATGTIRRHPEVPHLRRVRDVAKLAATQAALLEAAAGLLAPGGRLVFATCSLQPEEGEAHLARAASLGLRAEPVRAEEVPGLEMALTPEGALRTRPDLWGEKGGMDGFFIARFTRD</sequence>
<feature type="binding site" evidence="5">
    <location>
        <position position="252"/>
    </location>
    <ligand>
        <name>S-adenosyl-L-methionine</name>
        <dbReference type="ChEBI" id="CHEBI:59789"/>
    </ligand>
</feature>
<keyword evidence="9" id="KW-1185">Reference proteome</keyword>
<dbReference type="InterPro" id="IPR035926">
    <property type="entry name" value="NusB-like_sf"/>
</dbReference>
<evidence type="ECO:0000256" key="6">
    <source>
        <dbReference type="SAM" id="Coils"/>
    </source>
</evidence>
<dbReference type="PANTHER" id="PTHR22807">
    <property type="entry name" value="NOP2 YEAST -RELATED NOL1/NOP2/FMU SUN DOMAIN-CONTAINING"/>
    <property type="match status" value="1"/>
</dbReference>
<dbReference type="PROSITE" id="PS51686">
    <property type="entry name" value="SAM_MT_RSMB_NOP"/>
    <property type="match status" value="1"/>
</dbReference>
<evidence type="ECO:0000313" key="9">
    <source>
        <dbReference type="Proteomes" id="UP000184387"/>
    </source>
</evidence>
<feature type="binding site" evidence="5">
    <location>
        <position position="296"/>
    </location>
    <ligand>
        <name>S-adenosyl-L-methionine</name>
        <dbReference type="ChEBI" id="CHEBI:59789"/>
    </ligand>
</feature>
<dbReference type="Pfam" id="PF01029">
    <property type="entry name" value="NusB"/>
    <property type="match status" value="1"/>
</dbReference>
<feature type="domain" description="SAM-dependent MTase RsmB/NOP-type" evidence="7">
    <location>
        <begin position="139"/>
        <end position="415"/>
    </location>
</feature>
<dbReference type="Proteomes" id="UP000184387">
    <property type="component" value="Unassembled WGS sequence"/>
</dbReference>
<evidence type="ECO:0000313" key="8">
    <source>
        <dbReference type="EMBL" id="SHI61772.1"/>
    </source>
</evidence>
<dbReference type="GO" id="GO:0008173">
    <property type="term" value="F:RNA methyltransferase activity"/>
    <property type="evidence" value="ECO:0007669"/>
    <property type="project" value="InterPro"/>
</dbReference>
<evidence type="ECO:0000256" key="2">
    <source>
        <dbReference type="ARBA" id="ARBA00022679"/>
    </source>
</evidence>
<keyword evidence="6" id="KW-0175">Coiled coil</keyword>
<dbReference type="SUPFAM" id="SSF48013">
    <property type="entry name" value="NusB-like"/>
    <property type="match status" value="1"/>
</dbReference>
<dbReference type="OrthoDB" id="9810297at2"/>
<gene>
    <name evidence="8" type="ORF">SAMN02745194_00743</name>
</gene>
<dbReference type="InterPro" id="IPR023267">
    <property type="entry name" value="RCMT"/>
</dbReference>
<organism evidence="8 9">
    <name type="scientific">Muricoccus roseus</name>
    <dbReference type="NCBI Taxonomy" id="198092"/>
    <lineage>
        <taxon>Bacteria</taxon>
        <taxon>Pseudomonadati</taxon>
        <taxon>Pseudomonadota</taxon>
        <taxon>Alphaproteobacteria</taxon>
        <taxon>Acetobacterales</taxon>
        <taxon>Roseomonadaceae</taxon>
        <taxon>Muricoccus</taxon>
    </lineage>
</organism>
<keyword evidence="3 5" id="KW-0949">S-adenosyl-L-methionine</keyword>
<dbReference type="GO" id="GO:0003723">
    <property type="term" value="F:RNA binding"/>
    <property type="evidence" value="ECO:0007669"/>
    <property type="project" value="UniProtKB-UniRule"/>
</dbReference>
<dbReference type="Gene3D" id="3.40.50.150">
    <property type="entry name" value="Vaccinia Virus protein VP39"/>
    <property type="match status" value="1"/>
</dbReference>
<accession>A0A1M6CL57</accession>
<proteinExistence type="inferred from homology"/>
<evidence type="ECO:0000256" key="5">
    <source>
        <dbReference type="PROSITE-ProRule" id="PRU01023"/>
    </source>
</evidence>
<feature type="binding site" evidence="5">
    <location>
        <position position="278"/>
    </location>
    <ligand>
        <name>S-adenosyl-L-methionine</name>
        <dbReference type="ChEBI" id="CHEBI:59789"/>
    </ligand>
</feature>
<dbReference type="InterPro" id="IPR006027">
    <property type="entry name" value="NusB_RsmB_TIM44"/>
</dbReference>
<evidence type="ECO:0000259" key="7">
    <source>
        <dbReference type="PROSITE" id="PS51686"/>
    </source>
</evidence>
<dbReference type="GO" id="GO:0006355">
    <property type="term" value="P:regulation of DNA-templated transcription"/>
    <property type="evidence" value="ECO:0007669"/>
    <property type="project" value="InterPro"/>
</dbReference>
<keyword evidence="4 5" id="KW-0694">RNA-binding</keyword>
<dbReference type="RefSeq" id="WP_073131531.1">
    <property type="nucleotide sequence ID" value="NZ_FQZF01000003.1"/>
</dbReference>
<dbReference type="InterPro" id="IPR001678">
    <property type="entry name" value="MeTrfase_RsmB-F_NOP2_dom"/>
</dbReference>
<dbReference type="PANTHER" id="PTHR22807:SF61">
    <property type="entry name" value="NOL1_NOP2_SUN FAMILY PROTEIN _ ANTITERMINATION NUSB DOMAIN-CONTAINING PROTEIN"/>
    <property type="match status" value="1"/>
</dbReference>
<keyword evidence="2 5" id="KW-0808">Transferase</keyword>
<keyword evidence="1 5" id="KW-0489">Methyltransferase</keyword>
<comment type="similarity">
    <text evidence="5">Belongs to the class I-like SAM-binding methyltransferase superfamily. RsmB/NOP family.</text>
</comment>
<feature type="active site" description="Nucleophile" evidence="5">
    <location>
        <position position="349"/>
    </location>
</feature>
<dbReference type="AlphaFoldDB" id="A0A1M6CL57"/>
<reference evidence="8 9" key="1">
    <citation type="submission" date="2016-11" db="EMBL/GenBank/DDBJ databases">
        <authorList>
            <person name="Jaros S."/>
            <person name="Januszkiewicz K."/>
            <person name="Wedrychowicz H."/>
        </authorList>
    </citation>
    <scope>NUCLEOTIDE SEQUENCE [LARGE SCALE GENOMIC DNA]</scope>
    <source>
        <strain evidence="8 9">DSM 14916</strain>
    </source>
</reference>
<evidence type="ECO:0000256" key="4">
    <source>
        <dbReference type="ARBA" id="ARBA00022884"/>
    </source>
</evidence>
<feature type="coiled-coil region" evidence="6">
    <location>
        <begin position="248"/>
        <end position="278"/>
    </location>
</feature>
<dbReference type="Pfam" id="PF01189">
    <property type="entry name" value="Methyltr_RsmB-F"/>
    <property type="match status" value="1"/>
</dbReference>
<dbReference type="InterPro" id="IPR049560">
    <property type="entry name" value="MeTrfase_RsmB-F_NOP2_cat"/>
</dbReference>
<feature type="binding site" evidence="5">
    <location>
        <begin position="231"/>
        <end position="237"/>
    </location>
    <ligand>
        <name>S-adenosyl-L-methionine</name>
        <dbReference type="ChEBI" id="CHEBI:59789"/>
    </ligand>
</feature>
<dbReference type="STRING" id="198092.SAMN02745194_00743"/>
<dbReference type="Gene3D" id="1.10.940.10">
    <property type="entry name" value="NusB-like"/>
    <property type="match status" value="1"/>
</dbReference>
<dbReference type="InterPro" id="IPR029063">
    <property type="entry name" value="SAM-dependent_MTases_sf"/>
</dbReference>
<dbReference type="EMBL" id="FQZF01000003">
    <property type="protein sequence ID" value="SHI61772.1"/>
    <property type="molecule type" value="Genomic_DNA"/>
</dbReference>
<dbReference type="CDD" id="cd02440">
    <property type="entry name" value="AdoMet_MTases"/>
    <property type="match status" value="1"/>
</dbReference>
<dbReference type="SUPFAM" id="SSF53335">
    <property type="entry name" value="S-adenosyl-L-methionine-dependent methyltransferases"/>
    <property type="match status" value="1"/>
</dbReference>
<dbReference type="PRINTS" id="PR02008">
    <property type="entry name" value="RCMTFAMILY"/>
</dbReference>
<protein>
    <submittedName>
        <fullName evidence="8">16S rRNA (Cytosine967-C5)-methyltransferase</fullName>
    </submittedName>
</protein>
<evidence type="ECO:0000256" key="3">
    <source>
        <dbReference type="ARBA" id="ARBA00022691"/>
    </source>
</evidence>
<dbReference type="GO" id="GO:0001510">
    <property type="term" value="P:RNA methylation"/>
    <property type="evidence" value="ECO:0007669"/>
    <property type="project" value="InterPro"/>
</dbReference>
<evidence type="ECO:0000256" key="1">
    <source>
        <dbReference type="ARBA" id="ARBA00022603"/>
    </source>
</evidence>
<name>A0A1M6CL57_9PROT</name>